<organism evidence="1 2">
    <name type="scientific">Limnohabitans planktonicus II-D5</name>
    <dbReference type="NCBI Taxonomy" id="1293045"/>
    <lineage>
        <taxon>Bacteria</taxon>
        <taxon>Pseudomonadati</taxon>
        <taxon>Pseudomonadota</taxon>
        <taxon>Betaproteobacteria</taxon>
        <taxon>Burkholderiales</taxon>
        <taxon>Comamonadaceae</taxon>
        <taxon>Limnohabitans</taxon>
    </lineage>
</organism>
<gene>
    <name evidence="1" type="ORF">H663_001340</name>
</gene>
<dbReference type="EMBL" id="LFYT02000001">
    <property type="protein sequence ID" value="PVE44685.1"/>
    <property type="molecule type" value="Genomic_DNA"/>
</dbReference>
<dbReference type="Proteomes" id="UP000037507">
    <property type="component" value="Unassembled WGS sequence"/>
</dbReference>
<comment type="caution">
    <text evidence="1">The sequence shown here is derived from an EMBL/GenBank/DDBJ whole genome shotgun (WGS) entry which is preliminary data.</text>
</comment>
<sequence>MPYQPAKRWFTFEVDVSINSTICESLKSDLFADFKPPANYCPSSAICLTGTMKNDDLLNEIEEGL</sequence>
<protein>
    <submittedName>
        <fullName evidence="1">Uncharacterized protein</fullName>
    </submittedName>
</protein>
<accession>A0A2T7UJ33</accession>
<dbReference type="AlphaFoldDB" id="A0A2T7UJ33"/>
<proteinExistence type="predicted"/>
<evidence type="ECO:0000313" key="1">
    <source>
        <dbReference type="EMBL" id="PVE44685.1"/>
    </source>
</evidence>
<reference evidence="1" key="1">
    <citation type="submission" date="2017-04" db="EMBL/GenBank/DDBJ databases">
        <title>Unexpected and diverse lifestyles within the genus Limnohabitans.</title>
        <authorList>
            <person name="Kasalicky V."/>
            <person name="Mehrshad M."/>
            <person name="Andrei S.-A."/>
            <person name="Salcher M."/>
            <person name="Kratochvilova H."/>
            <person name="Simek K."/>
            <person name="Ghai R."/>
        </authorList>
    </citation>
    <scope>NUCLEOTIDE SEQUENCE [LARGE SCALE GENOMIC DNA]</scope>
    <source>
        <strain evidence="1">II-D5</strain>
    </source>
</reference>
<name>A0A2T7UJ33_9BURK</name>
<evidence type="ECO:0000313" key="2">
    <source>
        <dbReference type="Proteomes" id="UP000037507"/>
    </source>
</evidence>
<keyword evidence="2" id="KW-1185">Reference proteome</keyword>